<feature type="compositionally biased region" description="Low complexity" evidence="1">
    <location>
        <begin position="205"/>
        <end position="215"/>
    </location>
</feature>
<accession>A0A017HGQ5</accession>
<keyword evidence="4" id="KW-1185">Reference proteome</keyword>
<dbReference type="Proteomes" id="UP000025047">
    <property type="component" value="Unassembled WGS sequence"/>
</dbReference>
<gene>
    <name evidence="3" type="ORF">Lokhon_00883</name>
</gene>
<dbReference type="STRING" id="1122180.Lokhon_00883"/>
<dbReference type="eggNOG" id="ENOG5032T0W">
    <property type="taxonomic scope" value="Bacteria"/>
</dbReference>
<evidence type="ECO:0000256" key="1">
    <source>
        <dbReference type="SAM" id="MobiDB-lite"/>
    </source>
</evidence>
<proteinExistence type="predicted"/>
<evidence type="ECO:0000313" key="3">
    <source>
        <dbReference type="EMBL" id="EYD73353.1"/>
    </source>
</evidence>
<dbReference type="HOGENOM" id="CLU_1249380_0_0_5"/>
<name>A0A017HGQ5_9RHOB</name>
<sequence>MSGMSFITNRLTLAVATGALSAGAAMATPYDGTYRPSADSDCSRVGVEGGALRIEDGLFEGIASECRMTRPVDVVDMDATLYTMECSAGETRWTERALLMQAAGDDGLIMLWNGYAFRYARCSAEAIAGETPPANQSDAAAPDDEPAPVAGPPPRVLLPRILLPGDAGPAVEIGDDPAPMPEEEPPGADAPKERPEDDTPEDAPDASAGTSARASGAGGAG</sequence>
<dbReference type="AlphaFoldDB" id="A0A017HGQ5"/>
<feature type="chain" id="PRO_5001495886" evidence="2">
    <location>
        <begin position="28"/>
        <end position="221"/>
    </location>
</feature>
<evidence type="ECO:0000256" key="2">
    <source>
        <dbReference type="SAM" id="SignalP"/>
    </source>
</evidence>
<dbReference type="EMBL" id="APGJ01000003">
    <property type="protein sequence ID" value="EYD73353.1"/>
    <property type="molecule type" value="Genomic_DNA"/>
</dbReference>
<evidence type="ECO:0000313" key="4">
    <source>
        <dbReference type="Proteomes" id="UP000025047"/>
    </source>
</evidence>
<dbReference type="PATRIC" id="fig|1122180.6.peg.878"/>
<feature type="signal peptide" evidence="2">
    <location>
        <begin position="1"/>
        <end position="27"/>
    </location>
</feature>
<protein>
    <submittedName>
        <fullName evidence="3">Uncharacterized protein</fullName>
    </submittedName>
</protein>
<reference evidence="3 4" key="1">
    <citation type="submission" date="2013-03" db="EMBL/GenBank/DDBJ databases">
        <authorList>
            <person name="Fiebig A."/>
            <person name="Goeker M."/>
            <person name="Klenk H.-P.P."/>
        </authorList>
    </citation>
    <scope>NUCLEOTIDE SEQUENCE [LARGE SCALE GENOMIC DNA]</scope>
    <source>
        <strain evidence="3 4">DSM 17492</strain>
    </source>
</reference>
<feature type="region of interest" description="Disordered" evidence="1">
    <location>
        <begin position="130"/>
        <end position="221"/>
    </location>
</feature>
<comment type="caution">
    <text evidence="3">The sequence shown here is derived from an EMBL/GenBank/DDBJ whole genome shotgun (WGS) entry which is preliminary data.</text>
</comment>
<organism evidence="3 4">
    <name type="scientific">Limimaricola hongkongensis DSM 17492</name>
    <dbReference type="NCBI Taxonomy" id="1122180"/>
    <lineage>
        <taxon>Bacteria</taxon>
        <taxon>Pseudomonadati</taxon>
        <taxon>Pseudomonadota</taxon>
        <taxon>Alphaproteobacteria</taxon>
        <taxon>Rhodobacterales</taxon>
        <taxon>Paracoccaceae</taxon>
        <taxon>Limimaricola</taxon>
    </lineage>
</organism>
<keyword evidence="2" id="KW-0732">Signal</keyword>